<sequence>MNGDLIETVEVGDLKHTNTYQEGYRNETSFEATKDEKNDFEFRHFSDSKSLETQDYADEAAGTVSGEFVAGQMQEITFNYYKQEVVEGTFQEHHKYYDVEKNFEGEEVERTEAENISDEVKKGTEDESFTTQERPKDGYDLVKVEGTEGTNYNQDGTEATDNFVANEKQEVTYTYEKVRQPGRFEDTHEYYIVYTDAEGKETRREKVSEHTNEFQEGFRDEDRFTATIEEKDGFKFEKLKERMV</sequence>
<evidence type="ECO:0000313" key="3">
    <source>
        <dbReference type="Proteomes" id="UP000235682"/>
    </source>
</evidence>
<dbReference type="AlphaFoldDB" id="A0A1G8MVM6"/>
<dbReference type="Proteomes" id="UP000235682">
    <property type="component" value="Unassembled WGS sequence"/>
</dbReference>
<feature type="compositionally biased region" description="Basic and acidic residues" evidence="1">
    <location>
        <begin position="106"/>
        <end position="125"/>
    </location>
</feature>
<dbReference type="EMBL" id="PNHE01000005">
    <property type="protein sequence ID" value="PMC58846.1"/>
    <property type="molecule type" value="Genomic_DNA"/>
</dbReference>
<name>A0A1G8MVM6_9LACT</name>
<gene>
    <name evidence="2" type="ORF">CJ205_02015</name>
</gene>
<evidence type="ECO:0000256" key="1">
    <source>
        <dbReference type="SAM" id="MobiDB-lite"/>
    </source>
</evidence>
<dbReference type="STRING" id="84521.SAMN04487994_103712"/>
<protein>
    <submittedName>
        <fullName evidence="2">Uncharacterized protein</fullName>
    </submittedName>
</protein>
<proteinExistence type="predicted"/>
<feature type="region of interest" description="Disordered" evidence="1">
    <location>
        <begin position="106"/>
        <end position="132"/>
    </location>
</feature>
<dbReference type="RefSeq" id="WP_092085883.1">
    <property type="nucleotide sequence ID" value="NZ_FNEL01000037.1"/>
</dbReference>
<evidence type="ECO:0000313" key="2">
    <source>
        <dbReference type="EMBL" id="PMC58846.1"/>
    </source>
</evidence>
<comment type="caution">
    <text evidence="2">The sequence shown here is derived from an EMBL/GenBank/DDBJ whole genome shotgun (WGS) entry which is preliminary data.</text>
</comment>
<organism evidence="2 3">
    <name type="scientific">Dolosicoccus paucivorans</name>
    <dbReference type="NCBI Taxonomy" id="84521"/>
    <lineage>
        <taxon>Bacteria</taxon>
        <taxon>Bacillati</taxon>
        <taxon>Bacillota</taxon>
        <taxon>Bacilli</taxon>
        <taxon>Lactobacillales</taxon>
        <taxon>Aerococcaceae</taxon>
        <taxon>Dolosicoccus</taxon>
    </lineage>
</organism>
<reference evidence="2 3" key="1">
    <citation type="submission" date="2017-09" db="EMBL/GenBank/DDBJ databases">
        <title>Bacterial strain isolated from the female urinary microbiota.</title>
        <authorList>
            <person name="Thomas-White K."/>
            <person name="Kumar N."/>
            <person name="Forster S."/>
            <person name="Putonti C."/>
            <person name="Lawley T."/>
            <person name="Wolfe A.J."/>
        </authorList>
    </citation>
    <scope>NUCLEOTIDE SEQUENCE [LARGE SCALE GENOMIC DNA]</scope>
    <source>
        <strain evidence="2 3">UMB0852</strain>
    </source>
</reference>
<accession>A0A1G8MVM6</accession>
<keyword evidence="3" id="KW-1185">Reference proteome</keyword>
<dbReference type="OrthoDB" id="1693294at2"/>